<reference evidence="1" key="1">
    <citation type="submission" date="2022-10" db="EMBL/GenBank/DDBJ databases">
        <authorList>
            <person name="Chen Y."/>
            <person name="Dougan E. K."/>
            <person name="Chan C."/>
            <person name="Rhodes N."/>
            <person name="Thang M."/>
        </authorList>
    </citation>
    <scope>NUCLEOTIDE SEQUENCE</scope>
</reference>
<dbReference type="EMBL" id="CAMXCT010005423">
    <property type="protein sequence ID" value="CAI4012321.1"/>
    <property type="molecule type" value="Genomic_DNA"/>
</dbReference>
<evidence type="ECO:0000313" key="1">
    <source>
        <dbReference type="EMBL" id="CAI4012321.1"/>
    </source>
</evidence>
<accession>A0A9P1DLH1</accession>
<sequence length="102" mass="11178">MVHISCGQRHALDGQSQAMAAALRRFSFYNIEGGEFGCPMCRSVANCLVPCVPDKELFESPSFWDEAATHPGADIKGMCGKNAACAMANKPRGEVWHFGRWN</sequence>
<evidence type="ECO:0000313" key="4">
    <source>
        <dbReference type="Proteomes" id="UP001152797"/>
    </source>
</evidence>
<keyword evidence="4" id="KW-1185">Reference proteome</keyword>
<dbReference type="EMBL" id="CAMXCT020005423">
    <property type="protein sequence ID" value="CAL1165696.1"/>
    <property type="molecule type" value="Genomic_DNA"/>
</dbReference>
<proteinExistence type="predicted"/>
<dbReference type="Proteomes" id="UP001152797">
    <property type="component" value="Unassembled WGS sequence"/>
</dbReference>
<reference evidence="2" key="2">
    <citation type="submission" date="2024-04" db="EMBL/GenBank/DDBJ databases">
        <authorList>
            <person name="Chen Y."/>
            <person name="Shah S."/>
            <person name="Dougan E. K."/>
            <person name="Thang M."/>
            <person name="Chan C."/>
        </authorList>
    </citation>
    <scope>NUCLEOTIDE SEQUENCE [LARGE SCALE GENOMIC DNA]</scope>
</reference>
<protein>
    <submittedName>
        <fullName evidence="3">Beta-N-acetylhexosaminidase</fullName>
    </submittedName>
</protein>
<dbReference type="OrthoDB" id="26387at2759"/>
<evidence type="ECO:0000313" key="3">
    <source>
        <dbReference type="EMBL" id="CAL4799633.1"/>
    </source>
</evidence>
<dbReference type="EMBL" id="CAMXCT030005423">
    <property type="protein sequence ID" value="CAL4799633.1"/>
    <property type="molecule type" value="Genomic_DNA"/>
</dbReference>
<gene>
    <name evidence="1" type="ORF">C1SCF055_LOCUS37392</name>
</gene>
<dbReference type="AlphaFoldDB" id="A0A9P1DLH1"/>
<comment type="caution">
    <text evidence="1">The sequence shown here is derived from an EMBL/GenBank/DDBJ whole genome shotgun (WGS) entry which is preliminary data.</text>
</comment>
<evidence type="ECO:0000313" key="2">
    <source>
        <dbReference type="EMBL" id="CAL1165696.1"/>
    </source>
</evidence>
<organism evidence="1">
    <name type="scientific">Cladocopium goreaui</name>
    <dbReference type="NCBI Taxonomy" id="2562237"/>
    <lineage>
        <taxon>Eukaryota</taxon>
        <taxon>Sar</taxon>
        <taxon>Alveolata</taxon>
        <taxon>Dinophyceae</taxon>
        <taxon>Suessiales</taxon>
        <taxon>Symbiodiniaceae</taxon>
        <taxon>Cladocopium</taxon>
    </lineage>
</organism>
<name>A0A9P1DLH1_9DINO</name>